<evidence type="ECO:0000256" key="1">
    <source>
        <dbReference type="SAM" id="Phobius"/>
    </source>
</evidence>
<keyword evidence="3" id="KW-1185">Reference proteome</keyword>
<dbReference type="Proteomes" id="UP001652626">
    <property type="component" value="Chromosome 19"/>
</dbReference>
<sequence>MFKAILSVTFLFLLTFASSEEKGNRQMRFLSFNAENEDVEVGLDFSIPFIKIPLKKTFNAVAEFGIPGFSLSKININPIALVLGGIIIIFISFVAPFVNKVSDWHHLERSSRNDDDINDFHTFFITDQLVAHSRACPERVACWAGRRNKNTGNMKTWKHIMSNKLLSTMVNTTALQEATLRGIKGQDCDSYSPCPIDEKSLPKLMKNFAVLTNSR</sequence>
<gene>
    <name evidence="4" type="primary">LOC135193827</name>
</gene>
<accession>A0ABM4ARP3</accession>
<evidence type="ECO:0000313" key="3">
    <source>
        <dbReference type="Proteomes" id="UP001652626"/>
    </source>
</evidence>
<feature type="chain" id="PRO_5047162487" evidence="2">
    <location>
        <begin position="20"/>
        <end position="215"/>
    </location>
</feature>
<protein>
    <submittedName>
        <fullName evidence="4">Uncharacterized protein LOC135193827</fullName>
    </submittedName>
</protein>
<proteinExistence type="predicted"/>
<feature type="signal peptide" evidence="2">
    <location>
        <begin position="1"/>
        <end position="19"/>
    </location>
</feature>
<keyword evidence="2" id="KW-0732">Signal</keyword>
<evidence type="ECO:0000256" key="2">
    <source>
        <dbReference type="SAM" id="SignalP"/>
    </source>
</evidence>
<dbReference type="GeneID" id="135193827"/>
<dbReference type="RefSeq" id="XP_064073964.1">
    <property type="nucleotide sequence ID" value="XM_064217894.1"/>
</dbReference>
<name>A0ABM4ARP3_VANTA</name>
<keyword evidence="1" id="KW-0812">Transmembrane</keyword>
<evidence type="ECO:0000313" key="4">
    <source>
        <dbReference type="RefSeq" id="XP_064073964.1"/>
    </source>
</evidence>
<organism evidence="3 4">
    <name type="scientific">Vanessa tameamea</name>
    <name type="common">Kamehameha butterfly</name>
    <dbReference type="NCBI Taxonomy" id="334116"/>
    <lineage>
        <taxon>Eukaryota</taxon>
        <taxon>Metazoa</taxon>
        <taxon>Ecdysozoa</taxon>
        <taxon>Arthropoda</taxon>
        <taxon>Hexapoda</taxon>
        <taxon>Insecta</taxon>
        <taxon>Pterygota</taxon>
        <taxon>Neoptera</taxon>
        <taxon>Endopterygota</taxon>
        <taxon>Lepidoptera</taxon>
        <taxon>Glossata</taxon>
        <taxon>Ditrysia</taxon>
        <taxon>Papilionoidea</taxon>
        <taxon>Nymphalidae</taxon>
        <taxon>Nymphalinae</taxon>
        <taxon>Vanessa</taxon>
    </lineage>
</organism>
<keyword evidence="1" id="KW-1133">Transmembrane helix</keyword>
<reference evidence="4" key="1">
    <citation type="submission" date="2025-08" db="UniProtKB">
        <authorList>
            <consortium name="RefSeq"/>
        </authorList>
    </citation>
    <scope>IDENTIFICATION</scope>
    <source>
        <tissue evidence="4">Whole body</tissue>
    </source>
</reference>
<keyword evidence="1" id="KW-0472">Membrane</keyword>
<feature type="transmembrane region" description="Helical" evidence="1">
    <location>
        <begin position="79"/>
        <end position="99"/>
    </location>
</feature>